<evidence type="ECO:0000256" key="1">
    <source>
        <dbReference type="ARBA" id="ARBA00023157"/>
    </source>
</evidence>
<feature type="region of interest" description="Disordered" evidence="2">
    <location>
        <begin position="129"/>
        <end position="175"/>
    </location>
</feature>
<name>A0A6C0EPP3_9ZZZZ</name>
<dbReference type="SUPFAM" id="SSF52833">
    <property type="entry name" value="Thioredoxin-like"/>
    <property type="match status" value="1"/>
</dbReference>
<dbReference type="InterPro" id="IPR013766">
    <property type="entry name" value="Thioredoxin_domain"/>
</dbReference>
<dbReference type="InterPro" id="IPR017937">
    <property type="entry name" value="Thioredoxin_CS"/>
</dbReference>
<evidence type="ECO:0000256" key="2">
    <source>
        <dbReference type="SAM" id="MobiDB-lite"/>
    </source>
</evidence>
<organism evidence="4">
    <name type="scientific">viral metagenome</name>
    <dbReference type="NCBI Taxonomy" id="1070528"/>
    <lineage>
        <taxon>unclassified sequences</taxon>
        <taxon>metagenomes</taxon>
        <taxon>organismal metagenomes</taxon>
    </lineage>
</organism>
<keyword evidence="1" id="KW-1015">Disulfide bond</keyword>
<dbReference type="InterPro" id="IPR036249">
    <property type="entry name" value="Thioredoxin-like_sf"/>
</dbReference>
<feature type="domain" description="Thioredoxin" evidence="3">
    <location>
        <begin position="10"/>
        <end position="122"/>
    </location>
</feature>
<feature type="compositionally biased region" description="Polar residues" evidence="2">
    <location>
        <begin position="129"/>
        <end position="139"/>
    </location>
</feature>
<dbReference type="EMBL" id="MN738876">
    <property type="protein sequence ID" value="QHT29285.1"/>
    <property type="molecule type" value="Genomic_DNA"/>
</dbReference>
<sequence>MYKSYSELGAQPEKNTDQFSVVEIANGQHKNQIISENRVVVIDIYADWCGPCRQIAPDYSVLGAKYNKVGECILVKENLEKKLTPGITGVPSFHFIVEGRKVDEVVGGDLEAVEAKLLQILQGGAGNQSNVGPQYSRSALRNHGPVGHGQTIPETYSQPQQSYSQQTGPMYHQYQ</sequence>
<reference evidence="4" key="1">
    <citation type="journal article" date="2020" name="Nature">
        <title>Giant virus diversity and host interactions through global metagenomics.</title>
        <authorList>
            <person name="Schulz F."/>
            <person name="Roux S."/>
            <person name="Paez-Espino D."/>
            <person name="Jungbluth S."/>
            <person name="Walsh D.A."/>
            <person name="Denef V.J."/>
            <person name="McMahon K.D."/>
            <person name="Konstantinidis K.T."/>
            <person name="Eloe-Fadrosh E.A."/>
            <person name="Kyrpides N.C."/>
            <person name="Woyke T."/>
        </authorList>
    </citation>
    <scope>NUCLEOTIDE SEQUENCE</scope>
    <source>
        <strain evidence="4">GVMAG-M-3300005589-24</strain>
    </source>
</reference>
<dbReference type="AlphaFoldDB" id="A0A6C0EPP3"/>
<dbReference type="CDD" id="cd02947">
    <property type="entry name" value="TRX_family"/>
    <property type="match status" value="1"/>
</dbReference>
<accession>A0A6C0EPP3</accession>
<dbReference type="PANTHER" id="PTHR46115">
    <property type="entry name" value="THIOREDOXIN-LIKE PROTEIN 1"/>
    <property type="match status" value="1"/>
</dbReference>
<evidence type="ECO:0000259" key="3">
    <source>
        <dbReference type="PROSITE" id="PS51352"/>
    </source>
</evidence>
<dbReference type="PROSITE" id="PS00194">
    <property type="entry name" value="THIOREDOXIN_1"/>
    <property type="match status" value="1"/>
</dbReference>
<dbReference type="PROSITE" id="PS51352">
    <property type="entry name" value="THIOREDOXIN_2"/>
    <property type="match status" value="1"/>
</dbReference>
<evidence type="ECO:0000313" key="4">
    <source>
        <dbReference type="EMBL" id="QHT29285.1"/>
    </source>
</evidence>
<protein>
    <recommendedName>
        <fullName evidence="3">Thioredoxin domain-containing protein</fullName>
    </recommendedName>
</protein>
<proteinExistence type="predicted"/>
<dbReference type="Gene3D" id="3.40.30.10">
    <property type="entry name" value="Glutaredoxin"/>
    <property type="match status" value="1"/>
</dbReference>
<dbReference type="Pfam" id="PF00085">
    <property type="entry name" value="Thioredoxin"/>
    <property type="match status" value="1"/>
</dbReference>
<feature type="compositionally biased region" description="Low complexity" evidence="2">
    <location>
        <begin position="156"/>
        <end position="166"/>
    </location>
</feature>